<dbReference type="Proteomes" id="UP000827084">
    <property type="component" value="Chromosome"/>
</dbReference>
<dbReference type="GeneID" id="67442836"/>
<evidence type="ECO:0008006" key="3">
    <source>
        <dbReference type="Google" id="ProtNLM"/>
    </source>
</evidence>
<keyword evidence="2" id="KW-1185">Reference proteome</keyword>
<protein>
    <recommendedName>
        <fullName evidence="3">Flp pilus assembly protein RcpC/CpaB domain-containing protein</fullName>
    </recommendedName>
</protein>
<organism evidence="1 2">
    <name type="scientific">Shewanella putrefaciens</name>
    <name type="common">Pseudomonas putrefaciens</name>
    <dbReference type="NCBI Taxonomy" id="24"/>
    <lineage>
        <taxon>Bacteria</taxon>
        <taxon>Pseudomonadati</taxon>
        <taxon>Pseudomonadota</taxon>
        <taxon>Gammaproteobacteria</taxon>
        <taxon>Alteromonadales</taxon>
        <taxon>Shewanellaceae</taxon>
        <taxon>Shewanella</taxon>
    </lineage>
</organism>
<reference evidence="1 2" key="1">
    <citation type="submission" date="2021-08" db="EMBL/GenBank/DDBJ databases">
        <title>Shewanella putrefaciens YZ-J, complete genome.</title>
        <authorList>
            <person name="Yi Z."/>
        </authorList>
    </citation>
    <scope>NUCLEOTIDE SEQUENCE [LARGE SCALE GENOMIC DNA]</scope>
    <source>
        <strain evidence="1 2">YZ-J</strain>
    </source>
</reference>
<gene>
    <name evidence="1" type="ORF">K3G22_06210</name>
</gene>
<evidence type="ECO:0000313" key="1">
    <source>
        <dbReference type="EMBL" id="QYX74006.1"/>
    </source>
</evidence>
<accession>A0ABX8XEH1</accession>
<evidence type="ECO:0000313" key="2">
    <source>
        <dbReference type="Proteomes" id="UP000827084"/>
    </source>
</evidence>
<dbReference type="EMBL" id="CP080635">
    <property type="protein sequence ID" value="QYX74006.1"/>
    <property type="molecule type" value="Genomic_DNA"/>
</dbReference>
<proteinExistence type="predicted"/>
<dbReference type="RefSeq" id="WP_025007436.1">
    <property type="nucleotide sequence ID" value="NZ_BMPK01000002.1"/>
</dbReference>
<name>A0ABX8XEH1_SHEPU</name>
<sequence length="262" mass="29133">MSTFVKLTIAATVVVLGILAAGIYRFNMTNDDVFMVVEDGRVMPFDDAMALENAKVQANRVDINETDLVVPSEIKPVANASEVMLKLFTLNTANPFEVHLPEGHKPVALTHFIKVKQTEFAIGDYQDGDVKGRVLLDYMRITPLNFDPALEPDTQSNAPIQLDLNAQTMPFVAPFIVTTQGSGVFWYLGLFNLDYEHSSLKHLGSVLIGDRIEVDNVEPVYPFESPYKIAVTYRDRAPNQPMSENPEIVKTLELTVTETGIN</sequence>